<dbReference type="InterPro" id="IPR003473">
    <property type="entry name" value="NadA"/>
</dbReference>
<dbReference type="GO" id="GO:0008987">
    <property type="term" value="F:quinolinate synthetase A activity"/>
    <property type="evidence" value="ECO:0007669"/>
    <property type="project" value="InterPro"/>
</dbReference>
<organism evidence="1">
    <name type="scientific">marine sediment metagenome</name>
    <dbReference type="NCBI Taxonomy" id="412755"/>
    <lineage>
        <taxon>unclassified sequences</taxon>
        <taxon>metagenomes</taxon>
        <taxon>ecological metagenomes</taxon>
    </lineage>
</organism>
<dbReference type="AlphaFoldDB" id="X1L5I7"/>
<proteinExistence type="predicted"/>
<dbReference type="SUPFAM" id="SSF142754">
    <property type="entry name" value="NadA-like"/>
    <property type="match status" value="1"/>
</dbReference>
<protein>
    <submittedName>
        <fullName evidence="1">Uncharacterized protein</fullName>
    </submittedName>
</protein>
<gene>
    <name evidence="1" type="ORF">S06H3_13448</name>
</gene>
<evidence type="ECO:0000313" key="1">
    <source>
        <dbReference type="EMBL" id="GAI14602.1"/>
    </source>
</evidence>
<dbReference type="InterPro" id="IPR036094">
    <property type="entry name" value="NadA_sf"/>
</dbReference>
<dbReference type="EMBL" id="BARV01006567">
    <property type="protein sequence ID" value="GAI14602.1"/>
    <property type="molecule type" value="Genomic_DNA"/>
</dbReference>
<dbReference type="GO" id="GO:0009435">
    <property type="term" value="P:NAD+ biosynthetic process"/>
    <property type="evidence" value="ECO:0007669"/>
    <property type="project" value="UniProtKB-UniPathway"/>
</dbReference>
<dbReference type="Gene3D" id="3.40.50.10800">
    <property type="entry name" value="NadA-like"/>
    <property type="match status" value="1"/>
</dbReference>
<sequence length="80" mass="9144">MRIQPEYLTRLRQEYPEASLVVHPECHPEVIGQADEVLSIGGICRYAKRKDITEMIVGTEMGIIHRFSKENPGKKFFPAS</sequence>
<dbReference type="UniPathway" id="UPA00253">
    <property type="reaction ID" value="UER00327"/>
</dbReference>
<dbReference type="GO" id="GO:0051539">
    <property type="term" value="F:4 iron, 4 sulfur cluster binding"/>
    <property type="evidence" value="ECO:0007669"/>
    <property type="project" value="InterPro"/>
</dbReference>
<accession>X1L5I7</accession>
<dbReference type="Pfam" id="PF02445">
    <property type="entry name" value="NadA"/>
    <property type="match status" value="1"/>
</dbReference>
<reference evidence="1" key="1">
    <citation type="journal article" date="2014" name="Front. Microbiol.">
        <title>High frequency of phylogenetically diverse reductive dehalogenase-homologous genes in deep subseafloor sedimentary metagenomes.</title>
        <authorList>
            <person name="Kawai M."/>
            <person name="Futagami T."/>
            <person name="Toyoda A."/>
            <person name="Takaki Y."/>
            <person name="Nishi S."/>
            <person name="Hori S."/>
            <person name="Arai W."/>
            <person name="Tsubouchi T."/>
            <person name="Morono Y."/>
            <person name="Uchiyama I."/>
            <person name="Ito T."/>
            <person name="Fujiyama A."/>
            <person name="Inagaki F."/>
            <person name="Takami H."/>
        </authorList>
    </citation>
    <scope>NUCLEOTIDE SEQUENCE</scope>
    <source>
        <strain evidence="1">Expedition CK06-06</strain>
    </source>
</reference>
<comment type="caution">
    <text evidence="1">The sequence shown here is derived from an EMBL/GenBank/DDBJ whole genome shotgun (WGS) entry which is preliminary data.</text>
</comment>
<name>X1L5I7_9ZZZZ</name>